<dbReference type="PANTHER" id="PTHR32108:SF5">
    <property type="entry name" value="DYNACTIN SUBUNIT 1-LIKE"/>
    <property type="match status" value="1"/>
</dbReference>
<gene>
    <name evidence="1" type="ORF">EPI10_021741</name>
</gene>
<evidence type="ECO:0000313" key="2">
    <source>
        <dbReference type="Proteomes" id="UP000325315"/>
    </source>
</evidence>
<dbReference type="PANTHER" id="PTHR32108">
    <property type="entry name" value="DNA-DIRECTED RNA POLYMERASE SUBUNIT ALPHA"/>
    <property type="match status" value="1"/>
</dbReference>
<name>A0A5B6WI66_9ROSI</name>
<evidence type="ECO:0000313" key="1">
    <source>
        <dbReference type="EMBL" id="KAA3481370.1"/>
    </source>
</evidence>
<comment type="caution">
    <text evidence="1">The sequence shown here is derived from an EMBL/GenBank/DDBJ whole genome shotgun (WGS) entry which is preliminary data.</text>
</comment>
<dbReference type="AlphaFoldDB" id="A0A5B6WI66"/>
<dbReference type="EMBL" id="SMMG02000003">
    <property type="protein sequence ID" value="KAA3481370.1"/>
    <property type="molecule type" value="Genomic_DNA"/>
</dbReference>
<protein>
    <submittedName>
        <fullName evidence="1">Uncharacterized protein</fullName>
    </submittedName>
</protein>
<dbReference type="OrthoDB" id="998214at2759"/>
<dbReference type="Proteomes" id="UP000325315">
    <property type="component" value="Unassembled WGS sequence"/>
</dbReference>
<organism evidence="1 2">
    <name type="scientific">Gossypium australe</name>
    <dbReference type="NCBI Taxonomy" id="47621"/>
    <lineage>
        <taxon>Eukaryota</taxon>
        <taxon>Viridiplantae</taxon>
        <taxon>Streptophyta</taxon>
        <taxon>Embryophyta</taxon>
        <taxon>Tracheophyta</taxon>
        <taxon>Spermatophyta</taxon>
        <taxon>Magnoliopsida</taxon>
        <taxon>eudicotyledons</taxon>
        <taxon>Gunneridae</taxon>
        <taxon>Pentapetalae</taxon>
        <taxon>rosids</taxon>
        <taxon>malvids</taxon>
        <taxon>Malvales</taxon>
        <taxon>Malvaceae</taxon>
        <taxon>Malvoideae</taxon>
        <taxon>Gossypium</taxon>
    </lineage>
</organism>
<keyword evidence="2" id="KW-1185">Reference proteome</keyword>
<sequence>MQPPFPKWYDANAQCEYHVGITKHLIENRTAFKKLIERFIKMGIVRFDDSSRPNVAGNLLPSHSDQGVNAIIGVEERGPKSMLWK</sequence>
<reference evidence="2" key="1">
    <citation type="journal article" date="2019" name="Plant Biotechnol. J.">
        <title>Genome sequencing of the Australian wild diploid species Gossypium australe highlights disease resistance and delayed gland morphogenesis.</title>
        <authorList>
            <person name="Cai Y."/>
            <person name="Cai X."/>
            <person name="Wang Q."/>
            <person name="Wang P."/>
            <person name="Zhang Y."/>
            <person name="Cai C."/>
            <person name="Xu Y."/>
            <person name="Wang K."/>
            <person name="Zhou Z."/>
            <person name="Wang C."/>
            <person name="Geng S."/>
            <person name="Li B."/>
            <person name="Dong Q."/>
            <person name="Hou Y."/>
            <person name="Wang H."/>
            <person name="Ai P."/>
            <person name="Liu Z."/>
            <person name="Yi F."/>
            <person name="Sun M."/>
            <person name="An G."/>
            <person name="Cheng J."/>
            <person name="Zhang Y."/>
            <person name="Shi Q."/>
            <person name="Xie Y."/>
            <person name="Shi X."/>
            <person name="Chang Y."/>
            <person name="Huang F."/>
            <person name="Chen Y."/>
            <person name="Hong S."/>
            <person name="Mi L."/>
            <person name="Sun Q."/>
            <person name="Zhang L."/>
            <person name="Zhou B."/>
            <person name="Peng R."/>
            <person name="Zhang X."/>
            <person name="Liu F."/>
        </authorList>
    </citation>
    <scope>NUCLEOTIDE SEQUENCE [LARGE SCALE GENOMIC DNA]</scope>
    <source>
        <strain evidence="2">cv. PA1801</strain>
    </source>
</reference>
<proteinExistence type="predicted"/>
<accession>A0A5B6WI66</accession>